<gene>
    <name evidence="3" type="ORF">FRACYDRAFT_238112</name>
</gene>
<dbReference type="PANTHER" id="PTHR33880:SF19">
    <property type="entry name" value="EXPRESSED PROTEIN"/>
    <property type="match status" value="1"/>
</dbReference>
<dbReference type="OrthoDB" id="406551at2759"/>
<dbReference type="EMBL" id="KV784357">
    <property type="protein sequence ID" value="OEU17685.1"/>
    <property type="molecule type" value="Genomic_DNA"/>
</dbReference>
<dbReference type="Proteomes" id="UP000095751">
    <property type="component" value="Unassembled WGS sequence"/>
</dbReference>
<name>A0A1E7FI19_9STRA</name>
<organism evidence="3 4">
    <name type="scientific">Fragilariopsis cylindrus CCMP1102</name>
    <dbReference type="NCBI Taxonomy" id="635003"/>
    <lineage>
        <taxon>Eukaryota</taxon>
        <taxon>Sar</taxon>
        <taxon>Stramenopiles</taxon>
        <taxon>Ochrophyta</taxon>
        <taxon>Bacillariophyta</taxon>
        <taxon>Bacillariophyceae</taxon>
        <taxon>Bacillariophycidae</taxon>
        <taxon>Bacillariales</taxon>
        <taxon>Bacillariaceae</taxon>
        <taxon>Fragilariopsis</taxon>
    </lineage>
</organism>
<feature type="transmembrane region" description="Helical" evidence="2">
    <location>
        <begin position="9"/>
        <end position="31"/>
    </location>
</feature>
<proteinExistence type="predicted"/>
<feature type="region of interest" description="Disordered" evidence="1">
    <location>
        <begin position="79"/>
        <end position="104"/>
    </location>
</feature>
<keyword evidence="4" id="KW-1185">Reference proteome</keyword>
<evidence type="ECO:0000256" key="1">
    <source>
        <dbReference type="SAM" id="MobiDB-lite"/>
    </source>
</evidence>
<feature type="compositionally biased region" description="Low complexity" evidence="1">
    <location>
        <begin position="83"/>
        <end position="97"/>
    </location>
</feature>
<dbReference type="InParanoid" id="A0A1E7FI19"/>
<dbReference type="PANTHER" id="PTHR33880">
    <property type="entry name" value="EXPRESSED PROTEIN"/>
    <property type="match status" value="1"/>
</dbReference>
<accession>A0A1E7FI19</accession>
<evidence type="ECO:0000313" key="4">
    <source>
        <dbReference type="Proteomes" id="UP000095751"/>
    </source>
</evidence>
<keyword evidence="2" id="KW-1133">Transmembrane helix</keyword>
<evidence type="ECO:0000313" key="3">
    <source>
        <dbReference type="EMBL" id="OEU17685.1"/>
    </source>
</evidence>
<dbReference type="AlphaFoldDB" id="A0A1E7FI19"/>
<dbReference type="KEGG" id="fcy:FRACYDRAFT_238112"/>
<protein>
    <submittedName>
        <fullName evidence="3">Uncharacterized protein</fullName>
    </submittedName>
</protein>
<dbReference type="InterPro" id="IPR038941">
    <property type="entry name" value="At4g14100-like"/>
</dbReference>
<evidence type="ECO:0000256" key="2">
    <source>
        <dbReference type="SAM" id="Phobius"/>
    </source>
</evidence>
<keyword evidence="2" id="KW-0812">Transmembrane</keyword>
<keyword evidence="2" id="KW-0472">Membrane</keyword>
<sequence length="307" mass="35175">MTSTRRSTLFVLSPFFYATLIFGILYCYVTLQRVPIWITEQQQKQQQQQHILLLTTTSTKTIIQSDSIEISEHDKLIFDNSKNKNNNHNNNSNNKNNTINETPVCPTRPPIWPNSLIITQRRIPDMDSKVSPAITITYYDYKYGGNLVQIYSEDNDNDDIMDMNNALWDLELNTGQSYYFTPSKQICTPIQFSVGILRPDFLQDTATISLGPSSSSRNDNNNNKLVCGYTKANFIDYYIDPITNIPDSWYFHTMKATFQVLNYTTTTTTTTNNNTSNSNNNNLFSNNDSQSTALIDPSLFIPPKYCF</sequence>
<reference evidence="3 4" key="1">
    <citation type="submission" date="2016-09" db="EMBL/GenBank/DDBJ databases">
        <title>Extensive genetic diversity and differential bi-allelic expression allows diatom success in the polar Southern Ocean.</title>
        <authorList>
            <consortium name="DOE Joint Genome Institute"/>
            <person name="Mock T."/>
            <person name="Otillar R.P."/>
            <person name="Strauss J."/>
            <person name="Dupont C."/>
            <person name="Frickenhaus S."/>
            <person name="Maumus F."/>
            <person name="Mcmullan M."/>
            <person name="Sanges R."/>
            <person name="Schmutz J."/>
            <person name="Toseland A."/>
            <person name="Valas R."/>
            <person name="Veluchamy A."/>
            <person name="Ward B.J."/>
            <person name="Allen A."/>
            <person name="Barry K."/>
            <person name="Falciatore A."/>
            <person name="Ferrante M."/>
            <person name="Fortunato A.E."/>
            <person name="Gloeckner G."/>
            <person name="Gruber A."/>
            <person name="Hipkin R."/>
            <person name="Janech M."/>
            <person name="Kroth P."/>
            <person name="Leese F."/>
            <person name="Lindquist E."/>
            <person name="Lyon B.R."/>
            <person name="Martin J."/>
            <person name="Mayer C."/>
            <person name="Parker M."/>
            <person name="Quesneville H."/>
            <person name="Raymond J."/>
            <person name="Uhlig C."/>
            <person name="Valentin K.U."/>
            <person name="Worden A.Z."/>
            <person name="Armbrust E.V."/>
            <person name="Bowler C."/>
            <person name="Green B."/>
            <person name="Moulton V."/>
            <person name="Van Oosterhout C."/>
            <person name="Grigoriev I."/>
        </authorList>
    </citation>
    <scope>NUCLEOTIDE SEQUENCE [LARGE SCALE GENOMIC DNA]</scope>
    <source>
        <strain evidence="3 4">CCMP1102</strain>
    </source>
</reference>